<feature type="region of interest" description="Disordered" evidence="1">
    <location>
        <begin position="45"/>
        <end position="65"/>
    </location>
</feature>
<evidence type="ECO:0000313" key="2">
    <source>
        <dbReference type="EMBL" id="PUU84173.1"/>
    </source>
</evidence>
<sequence>MLKLRTHTSSDRESGMRDQTMTFLVAGHETMVMLTIRAVHSLSQLRSTSDPSSASKFTPYSLPDCRHPSHTTGSPAWSFFPGSLPGCFACTVGVMLRVAAEDTSQMRRFYGREF</sequence>
<protein>
    <submittedName>
        <fullName evidence="2">Uncharacterized protein</fullName>
    </submittedName>
</protein>
<keyword evidence="3" id="KW-1185">Reference proteome</keyword>
<accession>A0A2T7A8X7</accession>
<comment type="caution">
    <text evidence="2">The sequence shown here is derived from an EMBL/GenBank/DDBJ whole genome shotgun (WGS) entry which is preliminary data.</text>
</comment>
<evidence type="ECO:0000313" key="3">
    <source>
        <dbReference type="Proteomes" id="UP000244722"/>
    </source>
</evidence>
<organism evidence="2 3">
    <name type="scientific">Tuber borchii</name>
    <name type="common">White truffle</name>
    <dbReference type="NCBI Taxonomy" id="42251"/>
    <lineage>
        <taxon>Eukaryota</taxon>
        <taxon>Fungi</taxon>
        <taxon>Dikarya</taxon>
        <taxon>Ascomycota</taxon>
        <taxon>Pezizomycotina</taxon>
        <taxon>Pezizomycetes</taxon>
        <taxon>Pezizales</taxon>
        <taxon>Tuberaceae</taxon>
        <taxon>Tuber</taxon>
    </lineage>
</organism>
<reference evidence="2 3" key="1">
    <citation type="submission" date="2017-04" db="EMBL/GenBank/DDBJ databases">
        <title>Draft genome sequence of Tuber borchii Vittad., a whitish edible truffle.</title>
        <authorList>
            <consortium name="DOE Joint Genome Institute"/>
            <person name="Murat C."/>
            <person name="Kuo A."/>
            <person name="Barry K.W."/>
            <person name="Clum A."/>
            <person name="Dockter R.B."/>
            <person name="Fauchery L."/>
            <person name="Iotti M."/>
            <person name="Kohler A."/>
            <person name="Labutti K."/>
            <person name="Lindquist E.A."/>
            <person name="Lipzen A."/>
            <person name="Ohm R.A."/>
            <person name="Wang M."/>
            <person name="Grigoriev I.V."/>
            <person name="Zambonelli A."/>
            <person name="Martin F.M."/>
        </authorList>
    </citation>
    <scope>NUCLEOTIDE SEQUENCE [LARGE SCALE GENOMIC DNA]</scope>
    <source>
        <strain evidence="2 3">Tbo3840</strain>
    </source>
</reference>
<name>A0A2T7A8X7_TUBBO</name>
<dbReference type="Proteomes" id="UP000244722">
    <property type="component" value="Unassembled WGS sequence"/>
</dbReference>
<gene>
    <name evidence="2" type="ORF">B9Z19DRAFT_1070742</name>
</gene>
<feature type="compositionally biased region" description="Polar residues" evidence="1">
    <location>
        <begin position="45"/>
        <end position="58"/>
    </location>
</feature>
<evidence type="ECO:0000256" key="1">
    <source>
        <dbReference type="SAM" id="MobiDB-lite"/>
    </source>
</evidence>
<dbReference type="EMBL" id="NESQ01000003">
    <property type="protein sequence ID" value="PUU84173.1"/>
    <property type="molecule type" value="Genomic_DNA"/>
</dbReference>
<dbReference type="AlphaFoldDB" id="A0A2T7A8X7"/>
<proteinExistence type="predicted"/>